<dbReference type="Gene3D" id="1.10.287.1490">
    <property type="match status" value="1"/>
</dbReference>
<dbReference type="EMBL" id="CAJGYO010000004">
    <property type="protein sequence ID" value="CAD6224360.1"/>
    <property type="molecule type" value="Genomic_DNA"/>
</dbReference>
<dbReference type="OrthoDB" id="2017695at2759"/>
<feature type="signal peptide" evidence="2">
    <location>
        <begin position="1"/>
        <end position="28"/>
    </location>
</feature>
<keyword evidence="4" id="KW-1185">Reference proteome</keyword>
<dbReference type="PANTHER" id="PTHR34360:SF4">
    <property type="entry name" value="OS09G0497700 PROTEIN"/>
    <property type="match status" value="1"/>
</dbReference>
<sequence>MRIARRLFLAAPALLLGLLLLVAGPVAAQDAAVEGVAPAADEIAANARAKEAAVLAAELGQLRAKISALESRIAEQNLELKTKNDAIETLDMIVKEKSQKIATMQNEVTSLEARGSLATEEQASKANARAIELEKQIEKVKKDITEQKIKKAALEARAGDADKKVQELNTKLEKLQRTSSDQKHRIQKTEHALKVAEEELMKVQLEATTKAKQLGEVHGAWLPPWLATHAAHSMEVMSNHWKEHGKPAFDSFLQKASEKSAQAKKWAEPHLETAKTIIFFLHIPESVVTEI</sequence>
<evidence type="ECO:0000313" key="3">
    <source>
        <dbReference type="EMBL" id="CAD6224360.1"/>
    </source>
</evidence>
<gene>
    <name evidence="3" type="ORF">NCGR_LOCUS16660</name>
</gene>
<dbReference type="Proteomes" id="UP000604825">
    <property type="component" value="Unassembled WGS sequence"/>
</dbReference>
<organism evidence="3 4">
    <name type="scientific">Miscanthus lutarioriparius</name>
    <dbReference type="NCBI Taxonomy" id="422564"/>
    <lineage>
        <taxon>Eukaryota</taxon>
        <taxon>Viridiplantae</taxon>
        <taxon>Streptophyta</taxon>
        <taxon>Embryophyta</taxon>
        <taxon>Tracheophyta</taxon>
        <taxon>Spermatophyta</taxon>
        <taxon>Magnoliopsida</taxon>
        <taxon>Liliopsida</taxon>
        <taxon>Poales</taxon>
        <taxon>Poaceae</taxon>
        <taxon>PACMAD clade</taxon>
        <taxon>Panicoideae</taxon>
        <taxon>Andropogonodae</taxon>
        <taxon>Andropogoneae</taxon>
        <taxon>Saccharinae</taxon>
        <taxon>Miscanthus</taxon>
    </lineage>
</organism>
<keyword evidence="2" id="KW-0732">Signal</keyword>
<name>A0A811NFY5_9POAL</name>
<evidence type="ECO:0000313" key="4">
    <source>
        <dbReference type="Proteomes" id="UP000604825"/>
    </source>
</evidence>
<accession>A0A811NFY5</accession>
<evidence type="ECO:0000256" key="2">
    <source>
        <dbReference type="SAM" id="SignalP"/>
    </source>
</evidence>
<keyword evidence="1" id="KW-0175">Coiled coil</keyword>
<feature type="coiled-coil region" evidence="1">
    <location>
        <begin position="52"/>
        <end position="206"/>
    </location>
</feature>
<dbReference type="AlphaFoldDB" id="A0A811NFY5"/>
<protein>
    <submittedName>
        <fullName evidence="3">Uncharacterized protein</fullName>
    </submittedName>
</protein>
<comment type="caution">
    <text evidence="3">The sequence shown here is derived from an EMBL/GenBank/DDBJ whole genome shotgun (WGS) entry which is preliminary data.</text>
</comment>
<evidence type="ECO:0000256" key="1">
    <source>
        <dbReference type="SAM" id="Coils"/>
    </source>
</evidence>
<dbReference type="PANTHER" id="PTHR34360">
    <property type="entry name" value="OS08G0519400 PROTEIN"/>
    <property type="match status" value="1"/>
</dbReference>
<feature type="chain" id="PRO_5032934240" evidence="2">
    <location>
        <begin position="29"/>
        <end position="291"/>
    </location>
</feature>
<reference evidence="3" key="1">
    <citation type="submission" date="2020-10" db="EMBL/GenBank/DDBJ databases">
        <authorList>
            <person name="Han B."/>
            <person name="Lu T."/>
            <person name="Zhao Q."/>
            <person name="Huang X."/>
            <person name="Zhao Y."/>
        </authorList>
    </citation>
    <scope>NUCLEOTIDE SEQUENCE</scope>
</reference>
<proteinExistence type="predicted"/>